<feature type="compositionally biased region" description="Basic and acidic residues" evidence="1">
    <location>
        <begin position="1"/>
        <end position="22"/>
    </location>
</feature>
<feature type="region of interest" description="Disordered" evidence="1">
    <location>
        <begin position="1"/>
        <end position="28"/>
    </location>
</feature>
<name>A0A6G0MR64_9STRA</name>
<evidence type="ECO:0000313" key="2">
    <source>
        <dbReference type="EMBL" id="KAE9177247.1"/>
    </source>
</evidence>
<protein>
    <submittedName>
        <fullName evidence="2">Uncharacterized protein</fullName>
    </submittedName>
</protein>
<reference evidence="2 3" key="1">
    <citation type="submission" date="2018-09" db="EMBL/GenBank/DDBJ databases">
        <title>Genomic investigation of the strawberry pathogen Phytophthora fragariae indicates pathogenicity is determined by transcriptional variation in three key races.</title>
        <authorList>
            <person name="Adams T.M."/>
            <person name="Armitage A.D."/>
            <person name="Sobczyk M.K."/>
            <person name="Bates H.J."/>
            <person name="Dunwell J.M."/>
            <person name="Nellist C.F."/>
            <person name="Harrison R.J."/>
        </authorList>
    </citation>
    <scope>NUCLEOTIDE SEQUENCE [LARGE SCALE GENOMIC DNA]</scope>
    <source>
        <strain evidence="2 3">BC-23</strain>
    </source>
</reference>
<proteinExistence type="predicted"/>
<evidence type="ECO:0000313" key="3">
    <source>
        <dbReference type="Proteomes" id="UP000476176"/>
    </source>
</evidence>
<dbReference type="Proteomes" id="UP000476176">
    <property type="component" value="Unassembled WGS sequence"/>
</dbReference>
<dbReference type="AlphaFoldDB" id="A0A6G0MR64"/>
<sequence>KQRKLYHDEKQRGKQQKSERRGPPTGPAFRLTVNGRCNTPPHAATQIFSWSTVSSVSYHVLETSQDVDDIQEGPRCHPWPGL</sequence>
<gene>
    <name evidence="2" type="ORF">PF004_g25827</name>
</gene>
<feature type="non-terminal residue" evidence="2">
    <location>
        <position position="1"/>
    </location>
</feature>
<organism evidence="2 3">
    <name type="scientific">Phytophthora fragariae</name>
    <dbReference type="NCBI Taxonomy" id="53985"/>
    <lineage>
        <taxon>Eukaryota</taxon>
        <taxon>Sar</taxon>
        <taxon>Stramenopiles</taxon>
        <taxon>Oomycota</taxon>
        <taxon>Peronosporomycetes</taxon>
        <taxon>Peronosporales</taxon>
        <taxon>Peronosporaceae</taxon>
        <taxon>Phytophthora</taxon>
    </lineage>
</organism>
<dbReference type="EMBL" id="QXGC01003247">
    <property type="protein sequence ID" value="KAE9177247.1"/>
    <property type="molecule type" value="Genomic_DNA"/>
</dbReference>
<evidence type="ECO:0000256" key="1">
    <source>
        <dbReference type="SAM" id="MobiDB-lite"/>
    </source>
</evidence>
<comment type="caution">
    <text evidence="2">The sequence shown here is derived from an EMBL/GenBank/DDBJ whole genome shotgun (WGS) entry which is preliminary data.</text>
</comment>
<accession>A0A6G0MR64</accession>